<keyword evidence="13" id="KW-1185">Reference proteome</keyword>
<feature type="compositionally biased region" description="Low complexity" evidence="9">
    <location>
        <begin position="1940"/>
        <end position="1959"/>
    </location>
</feature>
<dbReference type="CDD" id="cd14279">
    <property type="entry name" value="CUE"/>
    <property type="match status" value="1"/>
</dbReference>
<proteinExistence type="inferred from homology"/>
<feature type="domain" description="GTP cyclohydrolase II" evidence="10">
    <location>
        <begin position="232"/>
        <end position="363"/>
    </location>
</feature>
<dbReference type="NCBIfam" id="TIGR00505">
    <property type="entry name" value="ribA"/>
    <property type="match status" value="1"/>
</dbReference>
<feature type="region of interest" description="Disordered" evidence="9">
    <location>
        <begin position="721"/>
        <end position="1095"/>
    </location>
</feature>
<dbReference type="GO" id="GO:0003935">
    <property type="term" value="F:GTP cyclohydrolase II activity"/>
    <property type="evidence" value="ECO:0007669"/>
    <property type="project" value="UniProtKB-EC"/>
</dbReference>
<feature type="region of interest" description="Disordered" evidence="9">
    <location>
        <begin position="1452"/>
        <end position="1477"/>
    </location>
</feature>
<evidence type="ECO:0000256" key="4">
    <source>
        <dbReference type="ARBA" id="ARBA00022619"/>
    </source>
</evidence>
<feature type="compositionally biased region" description="Basic and acidic residues" evidence="9">
    <location>
        <begin position="957"/>
        <end position="969"/>
    </location>
</feature>
<feature type="compositionally biased region" description="Polar residues" evidence="9">
    <location>
        <begin position="1569"/>
        <end position="1595"/>
    </location>
</feature>
<keyword evidence="7" id="KW-0342">GTP-binding</keyword>
<feature type="region of interest" description="Disordered" evidence="9">
    <location>
        <begin position="1509"/>
        <end position="1649"/>
    </location>
</feature>
<feature type="compositionally biased region" description="Polar residues" evidence="9">
    <location>
        <begin position="1153"/>
        <end position="1162"/>
    </location>
</feature>
<dbReference type="Pfam" id="PF24054">
    <property type="entry name" value="DUF7357"/>
    <property type="match status" value="1"/>
</dbReference>
<comment type="pathway">
    <text evidence="1">Cofactor biosynthesis; riboflavin biosynthesis.</text>
</comment>
<feature type="compositionally biased region" description="Basic residues" evidence="9">
    <location>
        <begin position="1961"/>
        <end position="1970"/>
    </location>
</feature>
<evidence type="ECO:0000256" key="1">
    <source>
        <dbReference type="ARBA" id="ARBA00005104"/>
    </source>
</evidence>
<reference evidence="12 13" key="1">
    <citation type="journal article" date="2024" name="Front Chem Biol">
        <title>Unveiling the potential of Daldinia eschscholtzii MFLUCC 19-0629 through bioactivity and bioinformatics studies for enhanced sustainable agriculture production.</title>
        <authorList>
            <person name="Brooks S."/>
            <person name="Weaver J.A."/>
            <person name="Klomchit A."/>
            <person name="Alharthi S.A."/>
            <person name="Onlamun T."/>
            <person name="Nurani R."/>
            <person name="Vong T.K."/>
            <person name="Alberti F."/>
            <person name="Greco C."/>
        </authorList>
    </citation>
    <scope>NUCLEOTIDE SEQUENCE [LARGE SCALE GENOMIC DNA]</scope>
    <source>
        <strain evidence="12">MFLUCC 19-0629</strain>
    </source>
</reference>
<feature type="region of interest" description="Disordered" evidence="9">
    <location>
        <begin position="538"/>
        <end position="670"/>
    </location>
</feature>
<feature type="compositionally biased region" description="Basic and acidic residues" evidence="9">
    <location>
        <begin position="738"/>
        <end position="760"/>
    </location>
</feature>
<dbReference type="GO" id="GO:0005525">
    <property type="term" value="F:GTP binding"/>
    <property type="evidence" value="ECO:0007669"/>
    <property type="project" value="UniProtKB-KW"/>
</dbReference>
<feature type="compositionally biased region" description="Low complexity" evidence="9">
    <location>
        <begin position="64"/>
        <end position="75"/>
    </location>
</feature>
<evidence type="ECO:0000256" key="9">
    <source>
        <dbReference type="SAM" id="MobiDB-lite"/>
    </source>
</evidence>
<evidence type="ECO:0000256" key="8">
    <source>
        <dbReference type="ARBA" id="ARBA00049295"/>
    </source>
</evidence>
<keyword evidence="4" id="KW-0686">Riboflavin biosynthesis</keyword>
<feature type="compositionally biased region" description="Polar residues" evidence="9">
    <location>
        <begin position="656"/>
        <end position="670"/>
    </location>
</feature>
<evidence type="ECO:0000256" key="7">
    <source>
        <dbReference type="ARBA" id="ARBA00023134"/>
    </source>
</evidence>
<dbReference type="NCBIfam" id="NF001591">
    <property type="entry name" value="PRK00393.1"/>
    <property type="match status" value="1"/>
</dbReference>
<feature type="compositionally biased region" description="Polar residues" evidence="9">
    <location>
        <begin position="1012"/>
        <end position="1037"/>
    </location>
</feature>
<feature type="compositionally biased region" description="Pro residues" evidence="9">
    <location>
        <begin position="80"/>
        <end position="96"/>
    </location>
</feature>
<keyword evidence="6" id="KW-0378">Hydrolase</keyword>
<organism evidence="12 13">
    <name type="scientific">Daldinia eschscholtzii</name>
    <dbReference type="NCBI Taxonomy" id="292717"/>
    <lineage>
        <taxon>Eukaryota</taxon>
        <taxon>Fungi</taxon>
        <taxon>Dikarya</taxon>
        <taxon>Ascomycota</taxon>
        <taxon>Pezizomycotina</taxon>
        <taxon>Sordariomycetes</taxon>
        <taxon>Xylariomycetidae</taxon>
        <taxon>Xylariales</taxon>
        <taxon>Hypoxylaceae</taxon>
        <taxon>Daldinia</taxon>
    </lineage>
</organism>
<feature type="compositionally biased region" description="Low complexity" evidence="9">
    <location>
        <begin position="1769"/>
        <end position="1778"/>
    </location>
</feature>
<feature type="compositionally biased region" description="Low complexity" evidence="9">
    <location>
        <begin position="833"/>
        <end position="845"/>
    </location>
</feature>
<dbReference type="Gene3D" id="3.40.50.10990">
    <property type="entry name" value="GTP cyclohydrolase II"/>
    <property type="match status" value="1"/>
</dbReference>
<dbReference type="InterPro" id="IPR055781">
    <property type="entry name" value="DUF7357"/>
</dbReference>
<evidence type="ECO:0000259" key="11">
    <source>
        <dbReference type="Pfam" id="PF24054"/>
    </source>
</evidence>
<evidence type="ECO:0000313" key="13">
    <source>
        <dbReference type="Proteomes" id="UP001369815"/>
    </source>
</evidence>
<protein>
    <recommendedName>
        <fullName evidence="3">GTP cyclohydrolase II</fullName>
        <ecNumber evidence="3">3.5.4.25</ecNumber>
    </recommendedName>
</protein>
<feature type="region of interest" description="Disordered" evidence="9">
    <location>
        <begin position="1764"/>
        <end position="1970"/>
    </location>
</feature>
<dbReference type="InterPro" id="IPR036144">
    <property type="entry name" value="RibA-like_sf"/>
</dbReference>
<evidence type="ECO:0000256" key="5">
    <source>
        <dbReference type="ARBA" id="ARBA00022741"/>
    </source>
</evidence>
<feature type="region of interest" description="Disordered" evidence="9">
    <location>
        <begin position="1"/>
        <end position="130"/>
    </location>
</feature>
<feature type="compositionally biased region" description="Low complexity" evidence="9">
    <location>
        <begin position="97"/>
        <end position="106"/>
    </location>
</feature>
<dbReference type="InterPro" id="IPR032677">
    <property type="entry name" value="GTP_cyclohydro_II"/>
</dbReference>
<dbReference type="EMBL" id="JBANMG010000007">
    <property type="protein sequence ID" value="KAK6950617.1"/>
    <property type="molecule type" value="Genomic_DNA"/>
</dbReference>
<feature type="compositionally biased region" description="Acidic residues" evidence="9">
    <location>
        <begin position="846"/>
        <end position="879"/>
    </location>
</feature>
<dbReference type="SUPFAM" id="SSF142695">
    <property type="entry name" value="RibA-like"/>
    <property type="match status" value="1"/>
</dbReference>
<feature type="compositionally biased region" description="Basic residues" evidence="9">
    <location>
        <begin position="1284"/>
        <end position="1296"/>
    </location>
</feature>
<name>A0AAX6MDZ9_9PEZI</name>
<feature type="region of interest" description="Disordered" evidence="9">
    <location>
        <begin position="1688"/>
        <end position="1723"/>
    </location>
</feature>
<dbReference type="EC" id="3.5.4.25" evidence="3"/>
<evidence type="ECO:0000256" key="3">
    <source>
        <dbReference type="ARBA" id="ARBA00012762"/>
    </source>
</evidence>
<dbReference type="PANTHER" id="PTHR21327:SF29">
    <property type="entry name" value="GTP CYCLOHYDROLASE-2"/>
    <property type="match status" value="1"/>
</dbReference>
<feature type="domain" description="DUF7357" evidence="11">
    <location>
        <begin position="417"/>
        <end position="549"/>
    </location>
</feature>
<dbReference type="InterPro" id="IPR000926">
    <property type="entry name" value="RibA"/>
</dbReference>
<feature type="compositionally biased region" description="Basic residues" evidence="9">
    <location>
        <begin position="1059"/>
        <end position="1074"/>
    </location>
</feature>
<gene>
    <name evidence="12" type="ORF">Daesc_007141</name>
</gene>
<feature type="compositionally biased region" description="Acidic residues" evidence="9">
    <location>
        <begin position="761"/>
        <end position="770"/>
    </location>
</feature>
<feature type="compositionally biased region" description="Basic and acidic residues" evidence="9">
    <location>
        <begin position="1452"/>
        <end position="1462"/>
    </location>
</feature>
<evidence type="ECO:0000259" key="10">
    <source>
        <dbReference type="Pfam" id="PF00925"/>
    </source>
</evidence>
<dbReference type="GO" id="GO:0009231">
    <property type="term" value="P:riboflavin biosynthetic process"/>
    <property type="evidence" value="ECO:0007669"/>
    <property type="project" value="UniProtKB-KW"/>
</dbReference>
<feature type="compositionally biased region" description="Polar residues" evidence="9">
    <location>
        <begin position="1699"/>
        <end position="1708"/>
    </location>
</feature>
<comment type="catalytic activity">
    <reaction evidence="8">
        <text>GTP + 4 H2O = 2,5-diamino-6-hydroxy-4-(5-phosphoribosylamino)-pyrimidine + formate + 2 phosphate + 3 H(+)</text>
        <dbReference type="Rhea" id="RHEA:23704"/>
        <dbReference type="ChEBI" id="CHEBI:15377"/>
        <dbReference type="ChEBI" id="CHEBI:15378"/>
        <dbReference type="ChEBI" id="CHEBI:15740"/>
        <dbReference type="ChEBI" id="CHEBI:37565"/>
        <dbReference type="ChEBI" id="CHEBI:43474"/>
        <dbReference type="ChEBI" id="CHEBI:58614"/>
        <dbReference type="EC" id="3.5.4.25"/>
    </reaction>
</comment>
<feature type="compositionally biased region" description="Polar residues" evidence="9">
    <location>
        <begin position="1077"/>
        <end position="1090"/>
    </location>
</feature>
<feature type="compositionally biased region" description="Acidic residues" evidence="9">
    <location>
        <begin position="979"/>
        <end position="996"/>
    </location>
</feature>
<evidence type="ECO:0000313" key="12">
    <source>
        <dbReference type="EMBL" id="KAK6950617.1"/>
    </source>
</evidence>
<comment type="similarity">
    <text evidence="2">Belongs to the GTP cyclohydrolase II family.</text>
</comment>
<feature type="compositionally biased region" description="Polar residues" evidence="9">
    <location>
        <begin position="1779"/>
        <end position="1788"/>
    </location>
</feature>
<feature type="compositionally biased region" description="Polar residues" evidence="9">
    <location>
        <begin position="1551"/>
        <end position="1560"/>
    </location>
</feature>
<feature type="region of interest" description="Disordered" evidence="9">
    <location>
        <begin position="1117"/>
        <end position="1162"/>
    </location>
</feature>
<sequence length="1970" mass="214993">MASANSSPVGNPRGAPHRQTQEDTTDLPSFYSPRSRPLREDDGIAATPRLDRDELSLSSIAPQSTSETNSASTSTDDVNRPPPPSLLSPAFTPPATPGNATPTPLAERQPRGVPVDSSIPSGGCGTKRPKLLDTLPEVQCIVRARIPTVSGTEMFLHLYTNNVDNKEHLAIVFGPHIRSKSLDAPREGETEMDRMVRGAYTGRLYPGRTRSGMVGGSSSTDDGPEEAIPQPNGPPLVRIHSECYTGETAWSARCDCGEQLDEAARLMSLPTAVNGGIVIYLRQEGRGIGLGEKLKAYNLQDLGSDTVEANLLLRHPADARSYGLATAMLLDLGQKEIRLLTNNPDKIRAVEGPNREIRVTERVAMVPLSWKGKGGFRSREVEGYLKTKIEKMGHMLDMGAAHQLPVSGTRVVMAEDMRLRLVVRRDGFPEERLMWNVSLEDNPTISKLVEKVSETFPLEIGQKGLEDYVVELRDQDGTSFECLHFQPVRTVLKPDDRVFIRALDRDDNRRRRISGRHQISSDGRHLVDGIPFGRRLLRVPTNRPPIDPPRKRRKLLHPYGSLDDNVDDNEDTPMLLLTNGERPADKSTFPKVKFSPEVDAIDAEAEDGDFDDGTGLDDDSESDNYDQQSVGMTSDEDDLEQELRDLTEDNAVVESNKPSSPQTSAGDGCNTISKLQAAFPSAPASICEKVLATSGNDLKSAYDVLASGFAPRLSESALLAGPTSTETAPKLKPQKNVPKKDIPTTYPEKECVDDIIHDDEGLSEEDDEEQVSSFIRQFDHRGLPPGSITSGRGLAQMAAISGSISSNKVNGELKPTPVTLNGHKTSPGKLVGEDNTSSDATSSSSESEELEVDSDSNSDDDDSENNDDDDDDDDDDDGDTSSTSSDDGENESGDSNSNSDDSDSDNSNMRPTNSSPGGFHGDMSKDSANEDNSSEDSDDSDDGPEEISLKHQYATSRELKQTRGLRYDNDISQTGSSDETSDSSDISSEESSDEESGGARSYSILASKGAKETTNNASITKASSQTSHTRSLQNQPSKPTPEAVPQVQPVPPGAGSERTRKRNARRRAANKAKKLAQQGSIVSVTSTGEETGSHIADENALIEAKRQELLKAIASGGVEVGPPTWHGESSRASTSAKRKLDENDEPSCHVAQQDISTTTAVDESTDLSASVQKKARLDIGAGRRLVFGALGLRNPRTKEDENDLRAKLMKDIRALDNPRFDQRIYDTQQMNEDNSAVEANSESWKDKIVYRAVECCHEGVQLSEPPFPFVQRWDPQQQSSWSQKKNKRGGQSKRAQRNQAHFYQDSRPSKKRRHEESDMWDEEGYDDTFNGIDDYTNDADVELNYDDTESYKPRETSGPTNDASQFTDFDDLPSLPSDLSALPVLRPGEVQVGMVITWQQWSCSSATSWQPQLSNVTGVVVRIDDDATGLEVCLAKRDRYLDRNQKKYDENTGQRIYDKFEAPDLDDDSEEDEGDDEGFRTIGFAEMQQPRILQQPLSAMATSENPDVVDTLPEASANTGSEPPAAGEGVNVDTHLERGLSVTKSPVKENMSGTLPVENSSPDHEHQHSSTSASDASQVNSPSQQLHDSASQSVGIQPGHLPVQDVSHRDSDLNGPFTKPYIELPESELPSIRQSSAPLCDSHEDEVVTGTPKVVKSKTIVPPSSASSACSGRQVDYTLHTEVTEPDSLKITDDGFSTAPDTEYQQGLESDEDVSTPTPKPFLQEELVVEQDVTPQKAEASWPSNLSTPSSLTSINTIWCTAQTSRNTQSPSKSQSQSLPTNGSQKAPAQTDRDYEEAMRKLDNTSDDQVSSSRVPDGFERSSQGRVLDAVVDNNIVKIPPKSPPIKTSPPARKRKLPNGSSQFTLPPGTQVVELSSDSEPVYTENYADDEVDGTYSPEPDSLPNGSGWVRKRTDTKNRNARSVTAPIRPQPPKRKRFISSSQGPLSTSPSTSASVFSPIKPRRKTSSRF</sequence>
<dbReference type="Pfam" id="PF00925">
    <property type="entry name" value="GTP_cyclohydro2"/>
    <property type="match status" value="1"/>
</dbReference>
<feature type="compositionally biased region" description="Basic and acidic residues" evidence="9">
    <location>
        <begin position="1791"/>
        <end position="1804"/>
    </location>
</feature>
<dbReference type="PANTHER" id="PTHR21327">
    <property type="entry name" value="GTP CYCLOHYDROLASE II-RELATED"/>
    <property type="match status" value="1"/>
</dbReference>
<keyword evidence="5" id="KW-0547">Nucleotide-binding</keyword>
<feature type="compositionally biased region" description="Acidic residues" evidence="9">
    <location>
        <begin position="932"/>
        <end position="945"/>
    </location>
</feature>
<feature type="compositionally biased region" description="Acidic residues" evidence="9">
    <location>
        <begin position="1463"/>
        <end position="1476"/>
    </location>
</feature>
<feature type="region of interest" description="Disordered" evidence="9">
    <location>
        <begin position="1731"/>
        <end position="1750"/>
    </location>
</feature>
<evidence type="ECO:0000256" key="2">
    <source>
        <dbReference type="ARBA" id="ARBA00008131"/>
    </source>
</evidence>
<comment type="caution">
    <text evidence="12">The sequence shown here is derived from an EMBL/GenBank/DDBJ whole genome shotgun (WGS) entry which is preliminary data.</text>
</comment>
<evidence type="ECO:0000256" key="6">
    <source>
        <dbReference type="ARBA" id="ARBA00022801"/>
    </source>
</evidence>
<dbReference type="CDD" id="cd00641">
    <property type="entry name" value="GTP_cyclohydro2"/>
    <property type="match status" value="1"/>
</dbReference>
<accession>A0AAX6MDZ9</accession>
<dbReference type="Proteomes" id="UP001369815">
    <property type="component" value="Unassembled WGS sequence"/>
</dbReference>
<feature type="region of interest" description="Disordered" evidence="9">
    <location>
        <begin position="207"/>
        <end position="234"/>
    </location>
</feature>
<feature type="region of interest" description="Disordered" evidence="9">
    <location>
        <begin position="1266"/>
        <end position="1337"/>
    </location>
</feature>
<feature type="compositionally biased region" description="Acidic residues" evidence="9">
    <location>
        <begin position="599"/>
        <end position="624"/>
    </location>
</feature>